<evidence type="ECO:0000313" key="1">
    <source>
        <dbReference type="EMBL" id="GDY31111.1"/>
    </source>
</evidence>
<dbReference type="Proteomes" id="UP000298860">
    <property type="component" value="Unassembled WGS sequence"/>
</dbReference>
<accession>A0A4D4J3M7</accession>
<reference evidence="2" key="1">
    <citation type="submission" date="2019-04" db="EMBL/GenBank/DDBJ databases">
        <title>Draft genome sequence of Pseudonocardiaceae bacterium SL3-2-4.</title>
        <authorList>
            <person name="Ningsih F."/>
            <person name="Yokota A."/>
            <person name="Sakai Y."/>
            <person name="Nanatani K."/>
            <person name="Yabe S."/>
            <person name="Oetari A."/>
            <person name="Sjamsuridzal W."/>
        </authorList>
    </citation>
    <scope>NUCLEOTIDE SEQUENCE [LARGE SCALE GENOMIC DNA]</scope>
    <source>
        <strain evidence="2">SL3-2-4</strain>
    </source>
</reference>
<name>A0A4D4J3M7_9PSEU</name>
<sequence>MTALTQDGHGLARNLLDTVAAYRDNEQRCEQVLRRVLEGDEARD</sequence>
<keyword evidence="2" id="KW-1185">Reference proteome</keyword>
<protein>
    <submittedName>
        <fullName evidence="1">Uncharacterized protein</fullName>
    </submittedName>
</protein>
<evidence type="ECO:0000313" key="2">
    <source>
        <dbReference type="Proteomes" id="UP000298860"/>
    </source>
</evidence>
<comment type="caution">
    <text evidence="1">The sequence shown here is derived from an EMBL/GenBank/DDBJ whole genome shotgun (WGS) entry which is preliminary data.</text>
</comment>
<dbReference type="EMBL" id="BJFL01000011">
    <property type="protein sequence ID" value="GDY31111.1"/>
    <property type="molecule type" value="Genomic_DNA"/>
</dbReference>
<proteinExistence type="predicted"/>
<dbReference type="RefSeq" id="WP_264081642.1">
    <property type="nucleotide sequence ID" value="NZ_BJFL01000011.1"/>
</dbReference>
<organism evidence="1 2">
    <name type="scientific">Gandjariella thermophila</name>
    <dbReference type="NCBI Taxonomy" id="1931992"/>
    <lineage>
        <taxon>Bacteria</taxon>
        <taxon>Bacillati</taxon>
        <taxon>Actinomycetota</taxon>
        <taxon>Actinomycetes</taxon>
        <taxon>Pseudonocardiales</taxon>
        <taxon>Pseudonocardiaceae</taxon>
        <taxon>Gandjariella</taxon>
    </lineage>
</organism>
<gene>
    <name evidence="1" type="ORF">GTS_27440</name>
</gene>
<dbReference type="AlphaFoldDB" id="A0A4D4J3M7"/>